<reference evidence="2" key="1">
    <citation type="submission" date="2023-07" db="EMBL/GenBank/DDBJ databases">
        <title>30 novel species of actinomycetes from the DSMZ collection.</title>
        <authorList>
            <person name="Nouioui I."/>
        </authorList>
    </citation>
    <scope>NUCLEOTIDE SEQUENCE [LARGE SCALE GENOMIC DNA]</scope>
    <source>
        <strain evidence="2">DSM 44399</strain>
    </source>
</reference>
<proteinExistence type="predicted"/>
<organism evidence="1 2">
    <name type="scientific">Jatrophihabitans lederbergiae</name>
    <dbReference type="NCBI Taxonomy" id="3075547"/>
    <lineage>
        <taxon>Bacteria</taxon>
        <taxon>Bacillati</taxon>
        <taxon>Actinomycetota</taxon>
        <taxon>Actinomycetes</taxon>
        <taxon>Jatrophihabitantales</taxon>
        <taxon>Jatrophihabitantaceae</taxon>
        <taxon>Jatrophihabitans</taxon>
    </lineage>
</organism>
<dbReference type="EMBL" id="JAVREH010000089">
    <property type="protein sequence ID" value="MDT0264335.1"/>
    <property type="molecule type" value="Genomic_DNA"/>
</dbReference>
<evidence type="ECO:0000313" key="1">
    <source>
        <dbReference type="EMBL" id="MDT0264335.1"/>
    </source>
</evidence>
<evidence type="ECO:0000313" key="2">
    <source>
        <dbReference type="Proteomes" id="UP001183176"/>
    </source>
</evidence>
<gene>
    <name evidence="1" type="ORF">RM423_23525</name>
</gene>
<dbReference type="Proteomes" id="UP001183176">
    <property type="component" value="Unassembled WGS sequence"/>
</dbReference>
<protein>
    <recommendedName>
        <fullName evidence="3">DUF222 domain-containing protein</fullName>
    </recommendedName>
</protein>
<comment type="caution">
    <text evidence="1">The sequence shown here is derived from an EMBL/GenBank/DDBJ whole genome shotgun (WGS) entry which is preliminary data.</text>
</comment>
<keyword evidence="2" id="KW-1185">Reference proteome</keyword>
<name>A0ABU2JH70_9ACTN</name>
<dbReference type="RefSeq" id="WP_311425473.1">
    <property type="nucleotide sequence ID" value="NZ_JAVREH010000089.1"/>
</dbReference>
<evidence type="ECO:0008006" key="3">
    <source>
        <dbReference type="Google" id="ProtNLM"/>
    </source>
</evidence>
<sequence length="400" mass="44198">MMSQPGHEHAGDGEFLVGDDEFKAATGESIERTLDLSTWHAGVDLGALYQRLEAEVGPALEQERRVQNVVRSDVFPLLRTAPDAPADAGVHQAAPVDLEEVHRKVLFSGQLDTCDGTSITHDTLLLTVTQIGVCLISYQGDELALSQRMFRRDLRTVGSDPIEEAKDLLARRKDRTAVGFTDKRDTLSELARRGIMTYAERATLLHWSTAQWRMGHGNIAPYELLTGSGNMALLAESLKVLRELVAYQQFVFVPSSIKDRLLLTIGDALGPLEYAVIQTADQAMRRIVEGGRYNPESRRLAESFVDDIGHQIAVGVYRASAHAPATPFFAHVDRVHEAAHIAIADSVLQEHRGFPLSIDLADVACRSMFGADTFDDAVASAYREHGEPTRYLPERNTREN</sequence>
<accession>A0ABU2JH70</accession>